<evidence type="ECO:0000256" key="9">
    <source>
        <dbReference type="PIRSR" id="PIRSR634016-3"/>
    </source>
</evidence>
<dbReference type="SUPFAM" id="SSF55486">
    <property type="entry name" value="Metalloproteases ('zincins'), catalytic domain"/>
    <property type="match status" value="1"/>
</dbReference>
<dbReference type="GO" id="GO:0006508">
    <property type="term" value="P:proteolysis"/>
    <property type="evidence" value="ECO:0007669"/>
    <property type="project" value="UniProtKB-KW"/>
</dbReference>
<evidence type="ECO:0000256" key="2">
    <source>
        <dbReference type="ARBA" id="ARBA00022438"/>
    </source>
</evidence>
<evidence type="ECO:0000256" key="10">
    <source>
        <dbReference type="PIRSR" id="PIRSR634016-4"/>
    </source>
</evidence>
<reference evidence="18" key="1">
    <citation type="submission" date="2016-04" db="UniProtKB">
        <authorList>
            <consortium name="WormBaseParasite"/>
        </authorList>
    </citation>
    <scope>IDENTIFICATION</scope>
</reference>
<feature type="binding site" evidence="9">
    <location>
        <position position="493"/>
    </location>
    <ligand>
        <name>Zn(2+)</name>
        <dbReference type="ChEBI" id="CHEBI:29105"/>
        <note>catalytic</note>
    </ligand>
</feature>
<dbReference type="InterPro" id="IPR024571">
    <property type="entry name" value="ERAP1-like_C_dom"/>
</dbReference>
<dbReference type="SUPFAM" id="SSF63737">
    <property type="entry name" value="Leukotriene A4 hydrolase N-terminal domain"/>
    <property type="match status" value="1"/>
</dbReference>
<dbReference type="Pfam" id="PF01433">
    <property type="entry name" value="Peptidase_M1"/>
    <property type="match status" value="1"/>
</dbReference>
<evidence type="ECO:0000256" key="4">
    <source>
        <dbReference type="ARBA" id="ARBA00022723"/>
    </source>
</evidence>
<comment type="cofactor">
    <cofactor evidence="9">
        <name>Zn(2+)</name>
        <dbReference type="ChEBI" id="CHEBI:29105"/>
    </cofactor>
    <text evidence="9">Binds 1 zinc ion per subunit.</text>
</comment>
<keyword evidence="3" id="KW-0645">Protease</keyword>
<evidence type="ECO:0000259" key="13">
    <source>
        <dbReference type="Pfam" id="PF01433"/>
    </source>
</evidence>
<dbReference type="GO" id="GO:0005615">
    <property type="term" value="C:extracellular space"/>
    <property type="evidence" value="ECO:0007669"/>
    <property type="project" value="TreeGrafter"/>
</dbReference>
<dbReference type="PANTHER" id="PTHR11533:SF301">
    <property type="entry name" value="AMINOPEPTIDASE"/>
    <property type="match status" value="1"/>
</dbReference>
<gene>
    <name evidence="16" type="ORF">EVEC_LOCUS6950</name>
</gene>
<feature type="binding site" evidence="9">
    <location>
        <position position="497"/>
    </location>
    <ligand>
        <name>Zn(2+)</name>
        <dbReference type="ChEBI" id="CHEBI:29105"/>
        <note>catalytic</note>
    </ligand>
</feature>
<keyword evidence="12" id="KW-0812">Transmembrane</keyword>
<reference evidence="16 17" key="2">
    <citation type="submission" date="2018-10" db="EMBL/GenBank/DDBJ databases">
        <authorList>
            <consortium name="Pathogen Informatics"/>
        </authorList>
    </citation>
    <scope>NUCLEOTIDE SEQUENCE [LARGE SCALE GENOMIC DNA]</scope>
</reference>
<evidence type="ECO:0000256" key="5">
    <source>
        <dbReference type="ARBA" id="ARBA00022801"/>
    </source>
</evidence>
<dbReference type="AlphaFoldDB" id="A0A158QAY4"/>
<dbReference type="InterPro" id="IPR014782">
    <property type="entry name" value="Peptidase_M1_dom"/>
</dbReference>
<evidence type="ECO:0000313" key="16">
    <source>
        <dbReference type="EMBL" id="VDD92199.1"/>
    </source>
</evidence>
<dbReference type="GO" id="GO:0005737">
    <property type="term" value="C:cytoplasm"/>
    <property type="evidence" value="ECO:0007669"/>
    <property type="project" value="TreeGrafter"/>
</dbReference>
<keyword evidence="4 9" id="KW-0479">Metal-binding</keyword>
<proteinExistence type="inferred from homology"/>
<accession>A0A158QAY4</accession>
<evidence type="ECO:0000256" key="11">
    <source>
        <dbReference type="SAM" id="MobiDB-lite"/>
    </source>
</evidence>
<feature type="transmembrane region" description="Helical" evidence="12">
    <location>
        <begin position="49"/>
        <end position="72"/>
    </location>
</feature>
<dbReference type="Gene3D" id="2.60.40.1910">
    <property type="match status" value="1"/>
</dbReference>
<dbReference type="EMBL" id="UXUI01008710">
    <property type="protein sequence ID" value="VDD92199.1"/>
    <property type="molecule type" value="Genomic_DNA"/>
</dbReference>
<dbReference type="Pfam" id="PF11838">
    <property type="entry name" value="ERAP1_C"/>
    <property type="match status" value="1"/>
</dbReference>
<keyword evidence="6 9" id="KW-0862">Zinc</keyword>
<evidence type="ECO:0000256" key="8">
    <source>
        <dbReference type="PIRSR" id="PIRSR634016-1"/>
    </source>
</evidence>
<dbReference type="GO" id="GO:0070006">
    <property type="term" value="F:metalloaminopeptidase activity"/>
    <property type="evidence" value="ECO:0007669"/>
    <property type="project" value="TreeGrafter"/>
</dbReference>
<keyword evidence="5" id="KW-0378">Hydrolase</keyword>
<protein>
    <submittedName>
        <fullName evidence="18">Aminopeptidase</fullName>
    </submittedName>
</protein>
<dbReference type="InterPro" id="IPR027268">
    <property type="entry name" value="Peptidase_M4/M1_CTD_sf"/>
</dbReference>
<dbReference type="WBParaSite" id="EVEC_0000742901-mRNA-1">
    <property type="protein sequence ID" value="EVEC_0000742901-mRNA-1"/>
    <property type="gene ID" value="EVEC_0000742901"/>
</dbReference>
<evidence type="ECO:0000259" key="14">
    <source>
        <dbReference type="Pfam" id="PF11838"/>
    </source>
</evidence>
<evidence type="ECO:0000256" key="3">
    <source>
        <dbReference type="ARBA" id="ARBA00022670"/>
    </source>
</evidence>
<dbReference type="GO" id="GO:0042277">
    <property type="term" value="F:peptide binding"/>
    <property type="evidence" value="ECO:0007669"/>
    <property type="project" value="TreeGrafter"/>
</dbReference>
<name>A0A158QAY4_ENTVE</name>
<keyword evidence="12" id="KW-1133">Transmembrane helix</keyword>
<dbReference type="OrthoDB" id="10031169at2759"/>
<feature type="domain" description="Aminopeptidase N-like N-terminal" evidence="15">
    <location>
        <begin position="250"/>
        <end position="386"/>
    </location>
</feature>
<evidence type="ECO:0000256" key="1">
    <source>
        <dbReference type="ARBA" id="ARBA00010136"/>
    </source>
</evidence>
<dbReference type="InterPro" id="IPR001930">
    <property type="entry name" value="Peptidase_M1"/>
</dbReference>
<feature type="active site" description="Proton acceptor" evidence="8">
    <location>
        <position position="494"/>
    </location>
</feature>
<dbReference type="Proteomes" id="UP000274131">
    <property type="component" value="Unassembled WGS sequence"/>
</dbReference>
<dbReference type="GO" id="GO:0043171">
    <property type="term" value="P:peptide catabolic process"/>
    <property type="evidence" value="ECO:0007669"/>
    <property type="project" value="TreeGrafter"/>
</dbReference>
<dbReference type="InterPro" id="IPR050344">
    <property type="entry name" value="Peptidase_M1_aminopeptidases"/>
</dbReference>
<evidence type="ECO:0000256" key="7">
    <source>
        <dbReference type="ARBA" id="ARBA00023049"/>
    </source>
</evidence>
<organism evidence="18">
    <name type="scientific">Enterobius vermicularis</name>
    <name type="common">Human pinworm</name>
    <dbReference type="NCBI Taxonomy" id="51028"/>
    <lineage>
        <taxon>Eukaryota</taxon>
        <taxon>Metazoa</taxon>
        <taxon>Ecdysozoa</taxon>
        <taxon>Nematoda</taxon>
        <taxon>Chromadorea</taxon>
        <taxon>Rhabditida</taxon>
        <taxon>Spirurina</taxon>
        <taxon>Oxyuridomorpha</taxon>
        <taxon>Oxyuroidea</taxon>
        <taxon>Oxyuridae</taxon>
        <taxon>Enterobius</taxon>
    </lineage>
</organism>
<evidence type="ECO:0000313" key="17">
    <source>
        <dbReference type="Proteomes" id="UP000274131"/>
    </source>
</evidence>
<evidence type="ECO:0000256" key="6">
    <source>
        <dbReference type="ARBA" id="ARBA00022833"/>
    </source>
</evidence>
<dbReference type="Gene3D" id="1.25.50.20">
    <property type="match status" value="1"/>
</dbReference>
<dbReference type="Pfam" id="PF17900">
    <property type="entry name" value="Peptidase_M1_N"/>
    <property type="match status" value="1"/>
</dbReference>
<dbReference type="Gene3D" id="2.60.40.1730">
    <property type="entry name" value="tricorn interacting facor f3 domain"/>
    <property type="match status" value="1"/>
</dbReference>
<keyword evidence="2" id="KW-0031">Aminopeptidase</keyword>
<feature type="compositionally biased region" description="Basic and acidic residues" evidence="11">
    <location>
        <begin position="230"/>
        <end position="251"/>
    </location>
</feature>
<keyword evidence="7" id="KW-0482">Metalloprotease</keyword>
<dbReference type="PRINTS" id="PR00756">
    <property type="entry name" value="ALADIPTASE"/>
</dbReference>
<feature type="region of interest" description="Disordered" evidence="11">
    <location>
        <begin position="207"/>
        <end position="252"/>
    </location>
</feature>
<dbReference type="STRING" id="51028.A0A158QAY4"/>
<dbReference type="FunFam" id="1.10.390.10:FF:000006">
    <property type="entry name" value="Puromycin-sensitive aminopeptidase"/>
    <property type="match status" value="1"/>
</dbReference>
<dbReference type="InterPro" id="IPR034016">
    <property type="entry name" value="M1_APN-typ"/>
</dbReference>
<dbReference type="GO" id="GO:0016020">
    <property type="term" value="C:membrane"/>
    <property type="evidence" value="ECO:0007669"/>
    <property type="project" value="TreeGrafter"/>
</dbReference>
<comment type="similarity">
    <text evidence="1">Belongs to the peptidase M1 family.</text>
</comment>
<evidence type="ECO:0000259" key="15">
    <source>
        <dbReference type="Pfam" id="PF17900"/>
    </source>
</evidence>
<keyword evidence="17" id="KW-1185">Reference proteome</keyword>
<dbReference type="PANTHER" id="PTHR11533">
    <property type="entry name" value="PROTEASE M1 ZINC METALLOPROTEASE"/>
    <property type="match status" value="1"/>
</dbReference>
<dbReference type="Gene3D" id="1.10.390.10">
    <property type="entry name" value="Neutral Protease Domain 2"/>
    <property type="match status" value="1"/>
</dbReference>
<sequence>MEEVDLDRSGLMGAAVEPAGHTANSVTPANSLKTVEGKKNSDRISCSKISALLLFLIVVAAIILTAFVTYWITKGIYDHSSEFHPFTADELYETTTVSQKEQYIDEGDGDQPTAAELRLPRTLFPIWYNVTFKTYLPGYVDIEAEKNLTFEAAMIMKFRAEETTDKIVLNSLKLTFPQPSKIKITKDIRKDAQDEGHETEISGNISRRGIPLHKRNEEEVTTSASVLAEESEKKHPKLDTEKGQKSEEGRTAAHAQVKSVIVNETVEMVTLELTDTLKKGETYYIVIYYSGPIDKKLAGLYLSRYYDENGKERLLAATQMEPTDARRMVPCFDEPDFKAVWKIRVIHPKGTRAISNGLEIKNAVPTDKPDWVLTSFQESLPMSSYLVAVLVSDFEYKEGKSSRGTRFRIWARREAINQTGYALDSGIKAMEFYENYYGIPFPLQKQDLVALPDFAAGAMENWGLITYRERALLYDEKLYTPYNKVRVALVIAHELSHQWFGNLVTMKWWNDLWLNEGFATFMEYKGADAISKGDFRMNEYFLLDAVENAMHRDARASSHPLIFNIAKAEDVSEAFDDISYDKGASIINMVQNVMGQENFRKGLNVYLESHKYGNAVHKDLWKSLNEAVPDTISGWDGNKLDIDDFASKWTEQMGYPVVEMRRIDEDKIELHQRRFKWDDNSLEKEKYRNAKYWYKYDIPIWYNIDGEEKPMTWLHEAVSLNVKREQLLVINSESRGFYRVNYNKECWEKIIEQLLKNHTAIDSRSRARIVDDSFALAEAGHLPYQVALNVTQYLKKETELLPWALALTSFSTILVNFGDEPQVRHVRDTQSCNLHFYKKEERCSMLSVLLMNSKLFSELEIGLIRRLCNIRNLNCTERLQKLFQTDLVEACQNTTALASECSRVPVPVRSLAYCEGVKVGAERTYSLMLKLYMKERVQVEKERILAALTCSRDPYTLKTLMEFASNLNDTTVRLQDAPSVFSNVAVGTVGDKIIFDYFQDNWLRLYNDMKDQQTLLRRIISASLDLRNERKIAELEAFIKKHKSHAKKLDIFNIKLEASRTNKLWMDRNFNALTEWFKRHNELRESSESSQS</sequence>
<dbReference type="GO" id="GO:0008270">
    <property type="term" value="F:zinc ion binding"/>
    <property type="evidence" value="ECO:0007669"/>
    <property type="project" value="InterPro"/>
</dbReference>
<dbReference type="InterPro" id="IPR045357">
    <property type="entry name" value="Aminopeptidase_N-like_N"/>
</dbReference>
<dbReference type="InterPro" id="IPR042097">
    <property type="entry name" value="Aminopeptidase_N-like_N_sf"/>
</dbReference>
<evidence type="ECO:0000256" key="12">
    <source>
        <dbReference type="SAM" id="Phobius"/>
    </source>
</evidence>
<keyword evidence="12" id="KW-0472">Membrane</keyword>
<dbReference type="CDD" id="cd09601">
    <property type="entry name" value="M1_APN-Q_like"/>
    <property type="match status" value="1"/>
</dbReference>
<feature type="domain" description="ERAP1-like C-terminal" evidence="14">
    <location>
        <begin position="728"/>
        <end position="1044"/>
    </location>
</feature>
<feature type="binding site" evidence="9">
    <location>
        <position position="516"/>
    </location>
    <ligand>
        <name>Zn(2+)</name>
        <dbReference type="ChEBI" id="CHEBI:29105"/>
        <note>catalytic</note>
    </ligand>
</feature>
<feature type="site" description="Transition state stabilizer" evidence="10">
    <location>
        <position position="580"/>
    </location>
</feature>
<evidence type="ECO:0000313" key="18">
    <source>
        <dbReference type="WBParaSite" id="EVEC_0000742901-mRNA-1"/>
    </source>
</evidence>
<feature type="domain" description="Peptidase M1 membrane alanine aminopeptidase" evidence="13">
    <location>
        <begin position="421"/>
        <end position="649"/>
    </location>
</feature>